<keyword evidence="6 7" id="KW-0472">Membrane</keyword>
<reference evidence="8" key="1">
    <citation type="journal article" date="2018" name="Infect. Immun.">
        <title>Identification of the Chromosomal Region Essential for Serovar-Specific Antigen and Virulence of Serovar 1 and 2 Strains of Erysipelothrix rhusiopathiae.</title>
        <authorList>
            <person name="Ogawa Y."/>
            <person name="Shiraiwa K."/>
            <person name="Nishikawa S."/>
            <person name="Eguchi M."/>
            <person name="Shimoji Y."/>
        </authorList>
    </citation>
    <scope>NUCLEOTIDE SEQUENCE</scope>
    <source>
        <strain evidence="8">Ishikawa 02-26</strain>
    </source>
</reference>
<accession>A0A2Z6FYZ6</accession>
<feature type="transmembrane region" description="Helical" evidence="7">
    <location>
        <begin position="70"/>
        <end position="89"/>
    </location>
</feature>
<feature type="transmembrane region" description="Helical" evidence="7">
    <location>
        <begin position="313"/>
        <end position="334"/>
    </location>
</feature>
<evidence type="ECO:0000256" key="2">
    <source>
        <dbReference type="ARBA" id="ARBA00022448"/>
    </source>
</evidence>
<keyword evidence="2" id="KW-0813">Transport</keyword>
<feature type="transmembrane region" description="Helical" evidence="7">
    <location>
        <begin position="39"/>
        <end position="58"/>
    </location>
</feature>
<feature type="transmembrane region" description="Helical" evidence="7">
    <location>
        <begin position="346"/>
        <end position="368"/>
    </location>
</feature>
<protein>
    <submittedName>
        <fullName evidence="8">Auxin efflux carrier family protein</fullName>
    </submittedName>
</protein>
<evidence type="ECO:0000256" key="6">
    <source>
        <dbReference type="ARBA" id="ARBA00023136"/>
    </source>
</evidence>
<dbReference type="PANTHER" id="PTHR36838:SF1">
    <property type="entry name" value="SLR1864 PROTEIN"/>
    <property type="match status" value="1"/>
</dbReference>
<evidence type="ECO:0000256" key="4">
    <source>
        <dbReference type="ARBA" id="ARBA00022692"/>
    </source>
</evidence>
<evidence type="ECO:0000256" key="7">
    <source>
        <dbReference type="SAM" id="Phobius"/>
    </source>
</evidence>
<dbReference type="InterPro" id="IPR004776">
    <property type="entry name" value="Mem_transp_PIN-like"/>
</dbReference>
<dbReference type="PANTHER" id="PTHR36838">
    <property type="entry name" value="AUXIN EFFLUX CARRIER FAMILY PROTEIN"/>
    <property type="match status" value="1"/>
</dbReference>
<dbReference type="GO" id="GO:0055085">
    <property type="term" value="P:transmembrane transport"/>
    <property type="evidence" value="ECO:0007669"/>
    <property type="project" value="InterPro"/>
</dbReference>
<proteinExistence type="predicted"/>
<feature type="transmembrane region" description="Helical" evidence="7">
    <location>
        <begin position="135"/>
        <end position="154"/>
    </location>
</feature>
<dbReference type="GO" id="GO:0016020">
    <property type="term" value="C:membrane"/>
    <property type="evidence" value="ECO:0007669"/>
    <property type="project" value="UniProtKB-SubCell"/>
</dbReference>
<evidence type="ECO:0000313" key="8">
    <source>
        <dbReference type="EMBL" id="BBE36355.1"/>
    </source>
</evidence>
<comment type="subcellular location">
    <subcellularLocation>
        <location evidence="1">Membrane</location>
        <topology evidence="1">Multi-pass membrane protein</topology>
    </subcellularLocation>
</comment>
<dbReference type="EMBL" id="LC380404">
    <property type="protein sequence ID" value="BBE36355.1"/>
    <property type="molecule type" value="Genomic_DNA"/>
</dbReference>
<organism evidence="8">
    <name type="scientific">Erysipelothrix rhusiopathiae</name>
    <dbReference type="NCBI Taxonomy" id="1648"/>
    <lineage>
        <taxon>Bacteria</taxon>
        <taxon>Bacillati</taxon>
        <taxon>Bacillota</taxon>
        <taxon>Erysipelotrichia</taxon>
        <taxon>Erysipelotrichales</taxon>
        <taxon>Erysipelotrichaceae</taxon>
        <taxon>Erysipelothrix</taxon>
    </lineage>
</organism>
<evidence type="ECO:0000256" key="1">
    <source>
        <dbReference type="ARBA" id="ARBA00004141"/>
    </source>
</evidence>
<evidence type="ECO:0000256" key="3">
    <source>
        <dbReference type="ARBA" id="ARBA00022475"/>
    </source>
</evidence>
<dbReference type="Pfam" id="PF03547">
    <property type="entry name" value="Mem_trans"/>
    <property type="match status" value="2"/>
</dbReference>
<keyword evidence="5 7" id="KW-1133">Transmembrane helix</keyword>
<evidence type="ECO:0000256" key="5">
    <source>
        <dbReference type="ARBA" id="ARBA00022989"/>
    </source>
</evidence>
<feature type="transmembrane region" description="Helical" evidence="7">
    <location>
        <begin position="245"/>
        <end position="265"/>
    </location>
</feature>
<name>A0A2Z6FYZ6_ERYRH</name>
<keyword evidence="3" id="KW-1003">Cell membrane</keyword>
<dbReference type="AlphaFoldDB" id="A0A2Z6FYZ6"/>
<feature type="transmembrane region" description="Helical" evidence="7">
    <location>
        <begin position="194"/>
        <end position="212"/>
    </location>
</feature>
<feature type="transmembrane region" description="Helical" evidence="7">
    <location>
        <begin position="160"/>
        <end position="182"/>
    </location>
</feature>
<feature type="transmembrane region" description="Helical" evidence="7">
    <location>
        <begin position="101"/>
        <end position="123"/>
    </location>
</feature>
<feature type="transmembrane region" description="Helical" evidence="7">
    <location>
        <begin position="277"/>
        <end position="301"/>
    </location>
</feature>
<keyword evidence="4 7" id="KW-0812">Transmembrane</keyword>
<sequence length="374" mass="40997">MGVLCLYQEAQGKQSCFLKYQLTEENLMDIIKQVLSDQAFLGAIFSTISIILLGYYLKKTNKVTDDASKALTAVLLNVALPALAFKAFMTDIKPETFTVGLNSFIFGFVAYVLLILITLAYTAKYKGDKLDAMRGLTIFGSTTFFGIPIISAFLGNEGALYANLFNVAYRVFLYSYGYILFSGLKFEKKNLKQIILNPIIIATFLGFLIWMFQASLPQVTVGAGETAKTVAFLRLDVTLPWFMKAVGYLASLSSPLAWLAIGMTLAKISLKDATKDVNVWIYSFGKLVVVPAIMLLIMIFYKKIGFLPLDYVAITGVIIMLATPPATVAVSYAINFDKEALFSSNASLVATVLSIVAIILWLVILTALHGVGII</sequence>